<dbReference type="EMBL" id="VFPN01000003">
    <property type="protein sequence ID" value="TQM61174.1"/>
    <property type="molecule type" value="Genomic_DNA"/>
</dbReference>
<gene>
    <name evidence="3" type="ORF">FB466_2110</name>
</gene>
<name>A0A543HSD4_9MICO</name>
<dbReference type="AlphaFoldDB" id="A0A543HSD4"/>
<feature type="transmembrane region" description="Helical" evidence="2">
    <location>
        <begin position="219"/>
        <end position="237"/>
    </location>
</feature>
<protein>
    <submittedName>
        <fullName evidence="3">Uncharacterized protein DUF3159</fullName>
    </submittedName>
</protein>
<feature type="transmembrane region" description="Helical" evidence="2">
    <location>
        <begin position="186"/>
        <end position="207"/>
    </location>
</feature>
<comment type="caution">
    <text evidence="3">The sequence shown here is derived from an EMBL/GenBank/DDBJ whole genome shotgun (WGS) entry which is preliminary data.</text>
</comment>
<dbReference type="InterPro" id="IPR016566">
    <property type="entry name" value="UCP010219"/>
</dbReference>
<proteinExistence type="predicted"/>
<accession>A0A543HSD4</accession>
<keyword evidence="2" id="KW-0472">Membrane</keyword>
<feature type="transmembrane region" description="Helical" evidence="2">
    <location>
        <begin position="83"/>
        <end position="100"/>
    </location>
</feature>
<keyword evidence="2" id="KW-0812">Transmembrane</keyword>
<evidence type="ECO:0000313" key="4">
    <source>
        <dbReference type="Proteomes" id="UP000318331"/>
    </source>
</evidence>
<keyword evidence="4" id="KW-1185">Reference proteome</keyword>
<feature type="region of interest" description="Disordered" evidence="1">
    <location>
        <begin position="1"/>
        <end position="23"/>
    </location>
</feature>
<dbReference type="Pfam" id="PF11361">
    <property type="entry name" value="DUF3159"/>
    <property type="match status" value="1"/>
</dbReference>
<sequence>MTESHVPGSEPPESDSSSEELHAVTDASSARLGGLAASVSRAAAGEALSRDAVMESIGGTRGIIESVLPGLVFLVTYTFTRDLVMSVVAPLVIAVLAIVVRAVQRQAIVPAVSGLLGIVLCAVLSLLTGKPEDYYVPGFITNIAWGAGLLISVIVRWPLIGVGVAIARGQNMAWRKDRPVYRVMRLVTLLWCGLFAARLAVQLPLYYAGAFELLGAARLTMGVPFFALVIVVSWLLVRATIVSPDAEVNSDGE</sequence>
<organism evidence="3 4">
    <name type="scientific">Klugiella xanthotipulae</name>
    <dbReference type="NCBI Taxonomy" id="244735"/>
    <lineage>
        <taxon>Bacteria</taxon>
        <taxon>Bacillati</taxon>
        <taxon>Actinomycetota</taxon>
        <taxon>Actinomycetes</taxon>
        <taxon>Micrococcales</taxon>
        <taxon>Microbacteriaceae</taxon>
        <taxon>Klugiella</taxon>
    </lineage>
</organism>
<evidence type="ECO:0000256" key="2">
    <source>
        <dbReference type="SAM" id="Phobius"/>
    </source>
</evidence>
<keyword evidence="2" id="KW-1133">Transmembrane helix</keyword>
<dbReference type="RefSeq" id="WP_141918313.1">
    <property type="nucleotide sequence ID" value="NZ_BAAAYS010000004.1"/>
</dbReference>
<feature type="transmembrane region" description="Helical" evidence="2">
    <location>
        <begin position="107"/>
        <end position="127"/>
    </location>
</feature>
<dbReference type="Proteomes" id="UP000318331">
    <property type="component" value="Unassembled WGS sequence"/>
</dbReference>
<feature type="transmembrane region" description="Helical" evidence="2">
    <location>
        <begin position="139"/>
        <end position="166"/>
    </location>
</feature>
<evidence type="ECO:0000313" key="3">
    <source>
        <dbReference type="EMBL" id="TQM61174.1"/>
    </source>
</evidence>
<dbReference type="OrthoDB" id="5244221at2"/>
<reference evidence="3 4" key="1">
    <citation type="submission" date="2019-06" db="EMBL/GenBank/DDBJ databases">
        <title>Sequencing the genomes of 1000 actinobacteria strains.</title>
        <authorList>
            <person name="Klenk H.-P."/>
        </authorList>
    </citation>
    <scope>NUCLEOTIDE SEQUENCE [LARGE SCALE GENOMIC DNA]</scope>
    <source>
        <strain evidence="3 4">DSM 18031</strain>
    </source>
</reference>
<evidence type="ECO:0000256" key="1">
    <source>
        <dbReference type="SAM" id="MobiDB-lite"/>
    </source>
</evidence>